<reference evidence="2" key="4">
    <citation type="submission" date="2025-08" db="UniProtKB">
        <authorList>
            <consortium name="Ensembl"/>
        </authorList>
    </citation>
    <scope>IDENTIFICATION</scope>
</reference>
<proteinExistence type="predicted"/>
<keyword evidence="1" id="KW-0732">Signal</keyword>
<dbReference type="GeneTree" id="ENSGT00500000045104"/>
<dbReference type="STRING" id="8005.ENSEEEP00000009336"/>
<dbReference type="GO" id="GO:0008203">
    <property type="term" value="P:cholesterol metabolic process"/>
    <property type="evidence" value="ECO:0007669"/>
    <property type="project" value="TreeGrafter"/>
</dbReference>
<dbReference type="GeneID" id="113567786"/>
<dbReference type="PANTHER" id="PTHR15011">
    <property type="entry name" value="APOLIPOPROTEIN F"/>
    <property type="match status" value="1"/>
</dbReference>
<gene>
    <name evidence="2" type="primary">APOF</name>
</gene>
<evidence type="ECO:0008006" key="4">
    <source>
        <dbReference type="Google" id="ProtNLM"/>
    </source>
</evidence>
<sequence>MWGSKPKWLLLVLFLLSDKVHTQAPPTPSLKNSHGPITSGLGVSPLPSLLPLMTINQETEQEPKEKIRGEPNTDSAHHLISALKASLHGQVHLHGNLSCAELVAAPWIGEGFAQVLLGLVIVPVLVSGGCVFEAQLLVVKLYALLGEDDTQALLEDVVALMRRGREMPLHISSTPPTLRAQSHRHLQAVMFNIHQLVKAGQKVGVLLNSGQEKYCQGWLRVKGAHLLGLMANHGEHLYLKEAKKVCKRLGHDCAGVIHEGKRYLVILRSGSRIVPLASPGQSESWIQQCGVGSVRWRRNAAPQYDCKNEKEKRVHNVVEWIPAVSTLYNLGTAVYYASVNCSSTAKERAILTAVDLGTDALMATTGGTAGVAVYALGSGLKTGVKVGLKYLLNSMNQEHDLLMNQNSWENGTITSK</sequence>
<organism evidence="2 3">
    <name type="scientific">Electrophorus electricus</name>
    <name type="common">Electric eel</name>
    <name type="synonym">Gymnotus electricus</name>
    <dbReference type="NCBI Taxonomy" id="8005"/>
    <lineage>
        <taxon>Eukaryota</taxon>
        <taxon>Metazoa</taxon>
        <taxon>Chordata</taxon>
        <taxon>Craniata</taxon>
        <taxon>Vertebrata</taxon>
        <taxon>Euteleostomi</taxon>
        <taxon>Actinopterygii</taxon>
        <taxon>Neopterygii</taxon>
        <taxon>Teleostei</taxon>
        <taxon>Ostariophysi</taxon>
        <taxon>Gymnotiformes</taxon>
        <taxon>Gymnotoidei</taxon>
        <taxon>Gymnotidae</taxon>
        <taxon>Electrophorus</taxon>
    </lineage>
</organism>
<reference evidence="2" key="5">
    <citation type="submission" date="2025-09" db="UniProtKB">
        <authorList>
            <consortium name="Ensembl"/>
        </authorList>
    </citation>
    <scope>IDENTIFICATION</scope>
</reference>
<accession>A0A4W4EBB8</accession>
<dbReference type="PANTHER" id="PTHR15011:SF3">
    <property type="entry name" value="APOLIPOPROTEIN F"/>
    <property type="match status" value="1"/>
</dbReference>
<evidence type="ECO:0000313" key="2">
    <source>
        <dbReference type="Ensembl" id="ENSEEEP00000009336.2"/>
    </source>
</evidence>
<dbReference type="Ensembl" id="ENSEEET00000009454.2">
    <property type="protein sequence ID" value="ENSEEEP00000009336.2"/>
    <property type="gene ID" value="ENSEEEG00000004791.2"/>
</dbReference>
<keyword evidence="3" id="KW-1185">Reference proteome</keyword>
<protein>
    <recommendedName>
        <fullName evidence="4">Apolipoprotein F</fullName>
    </recommendedName>
</protein>
<dbReference type="Proteomes" id="UP000314983">
    <property type="component" value="Chromosome 3"/>
</dbReference>
<evidence type="ECO:0000313" key="3">
    <source>
        <dbReference type="Proteomes" id="UP000314983"/>
    </source>
</evidence>
<dbReference type="InterPro" id="IPR026114">
    <property type="entry name" value="APOF"/>
</dbReference>
<feature type="chain" id="PRO_5044221604" description="Apolipoprotein F" evidence="1">
    <location>
        <begin position="23"/>
        <end position="416"/>
    </location>
</feature>
<name>A0A4W4EBB8_ELEEL</name>
<evidence type="ECO:0000256" key="1">
    <source>
        <dbReference type="SAM" id="SignalP"/>
    </source>
</evidence>
<dbReference type="GO" id="GO:0005615">
    <property type="term" value="C:extracellular space"/>
    <property type="evidence" value="ECO:0007669"/>
    <property type="project" value="TreeGrafter"/>
</dbReference>
<dbReference type="RefSeq" id="XP_026851702.2">
    <property type="nucleotide sequence ID" value="XM_026995901.2"/>
</dbReference>
<reference evidence="2" key="3">
    <citation type="submission" date="2020-05" db="EMBL/GenBank/DDBJ databases">
        <title>Electrophorus electricus (electric eel) genome, fEleEle1, primary haplotype.</title>
        <authorList>
            <person name="Myers G."/>
            <person name="Meyer A."/>
            <person name="Fedrigo O."/>
            <person name="Formenti G."/>
            <person name="Rhie A."/>
            <person name="Tracey A."/>
            <person name="Sims Y."/>
            <person name="Jarvis E.D."/>
        </authorList>
    </citation>
    <scope>NUCLEOTIDE SEQUENCE [LARGE SCALE GENOMIC DNA]</scope>
</reference>
<dbReference type="Pfam" id="PF15148">
    <property type="entry name" value="Apolipo_F"/>
    <property type="match status" value="1"/>
</dbReference>
<reference evidence="3" key="2">
    <citation type="journal article" date="2017" name="Sci. Adv.">
        <title>A tail of two voltages: Proteomic comparison of the three electric organs of the electric eel.</title>
        <authorList>
            <person name="Traeger L.L."/>
            <person name="Sabat G."/>
            <person name="Barrett-Wilt G.A."/>
            <person name="Wells G.B."/>
            <person name="Sussman M.R."/>
        </authorList>
    </citation>
    <scope>NUCLEOTIDE SEQUENCE [LARGE SCALE GENOMIC DNA]</scope>
</reference>
<dbReference type="OMA" id="ECWIRQC"/>
<reference evidence="3" key="1">
    <citation type="journal article" date="2014" name="Science">
        <title>Nonhuman genetics. Genomic basis for the convergent evolution of electric organs.</title>
        <authorList>
            <person name="Gallant J.R."/>
            <person name="Traeger L.L."/>
            <person name="Volkening J.D."/>
            <person name="Moffett H."/>
            <person name="Chen P.H."/>
            <person name="Novina C.D."/>
            <person name="Phillips G.N.Jr."/>
            <person name="Anand R."/>
            <person name="Wells G.B."/>
            <person name="Pinch M."/>
            <person name="Guth R."/>
            <person name="Unguez G.A."/>
            <person name="Albert J.S."/>
            <person name="Zakon H.H."/>
            <person name="Samanta M.P."/>
            <person name="Sussman M.R."/>
        </authorList>
    </citation>
    <scope>NUCLEOTIDE SEQUENCE [LARGE SCALE GENOMIC DNA]</scope>
</reference>
<feature type="signal peptide" evidence="1">
    <location>
        <begin position="1"/>
        <end position="22"/>
    </location>
</feature>
<dbReference type="AlphaFoldDB" id="A0A4W4EBB8"/>